<dbReference type="Pfam" id="PF07642">
    <property type="entry name" value="BBP2"/>
    <property type="match status" value="1"/>
</dbReference>
<feature type="chain" id="PRO_5046705796" evidence="1">
    <location>
        <begin position="28"/>
        <end position="389"/>
    </location>
</feature>
<proteinExistence type="predicted"/>
<feature type="signal peptide" evidence="1">
    <location>
        <begin position="1"/>
        <end position="27"/>
    </location>
</feature>
<reference evidence="2 3" key="1">
    <citation type="submission" date="2022-01" db="EMBL/GenBank/DDBJ databases">
        <authorList>
            <person name="Won M."/>
            <person name="Kim S.-J."/>
            <person name="Kwon S.-W."/>
        </authorList>
    </citation>
    <scope>NUCLEOTIDE SEQUENCE [LARGE SCALE GENOMIC DNA]</scope>
    <source>
        <strain evidence="2 3">KCTC 23505</strain>
    </source>
</reference>
<dbReference type="Proteomes" id="UP001521209">
    <property type="component" value="Unassembled WGS sequence"/>
</dbReference>
<comment type="caution">
    <text evidence="2">The sequence shown here is derived from an EMBL/GenBank/DDBJ whole genome shotgun (WGS) entry which is preliminary data.</text>
</comment>
<dbReference type="SUPFAM" id="SSF56935">
    <property type="entry name" value="Porins"/>
    <property type="match status" value="1"/>
</dbReference>
<sequence>MKKLMYSMLVCGLGIGAILAAAPEARAMNGPQAIPVDLGPLGTWDVLGGIDGYGAVVSNPIPDGSGRENPTNAAIANAQIHIVKPSGLVRFNVEIGAYSFPVIGYADSPKILYTRPRAGQIYTDPVHFAAVSLNPSDHFSIEIGKLTSLEGFEYGRDWKNPNFFLSGPGYDEIGTGRGVQANFSYGPVTLNAQFSDGYYTKQFNYVQAALTYTLNPASYVYLYGGFNAGRTIIAGKPAASAFDNSNMVGGGINYVVGKLTLQPYVQYQWTPKDPVVGAAKTYGYMGAVLSTDYQVSKQWSVGSQIAWVGSNTDKADRANAAIYGDWFGFGAGVSYWSFQVNPTWQYKNVFVRPVMAYVHLSHYAQGQGFGADRGGPGQFYGVLELGFLL</sequence>
<gene>
    <name evidence="2" type="ORF">L2A60_00445</name>
</gene>
<protein>
    <submittedName>
        <fullName evidence="2">Porin</fullName>
    </submittedName>
</protein>
<evidence type="ECO:0000313" key="3">
    <source>
        <dbReference type="Proteomes" id="UP001521209"/>
    </source>
</evidence>
<evidence type="ECO:0000313" key="2">
    <source>
        <dbReference type="EMBL" id="MCF3945153.1"/>
    </source>
</evidence>
<keyword evidence="3" id="KW-1185">Reference proteome</keyword>
<organism evidence="2 3">
    <name type="scientific">Acidiphilium iwatense</name>
    <dbReference type="NCBI Taxonomy" id="768198"/>
    <lineage>
        <taxon>Bacteria</taxon>
        <taxon>Pseudomonadati</taxon>
        <taxon>Pseudomonadota</taxon>
        <taxon>Alphaproteobacteria</taxon>
        <taxon>Acetobacterales</taxon>
        <taxon>Acidocellaceae</taxon>
        <taxon>Acidiphilium</taxon>
    </lineage>
</organism>
<dbReference type="RefSeq" id="WP_235702393.1">
    <property type="nucleotide sequence ID" value="NZ_JAKGBZ010000001.1"/>
</dbReference>
<evidence type="ECO:0000256" key="1">
    <source>
        <dbReference type="SAM" id="SignalP"/>
    </source>
</evidence>
<accession>A0ABS9DSN2</accession>
<keyword evidence="1" id="KW-0732">Signal</keyword>
<name>A0ABS9DSN2_9PROT</name>
<dbReference type="InterPro" id="IPR011486">
    <property type="entry name" value="BBP2"/>
</dbReference>
<dbReference type="EMBL" id="JAKGBZ010000001">
    <property type="protein sequence ID" value="MCF3945153.1"/>
    <property type="molecule type" value="Genomic_DNA"/>
</dbReference>